<accession>Q8GNE4</accession>
<evidence type="ECO:0000256" key="1">
    <source>
        <dbReference type="SAM" id="SignalP"/>
    </source>
</evidence>
<dbReference type="InterPro" id="IPR023614">
    <property type="entry name" value="Porin_dom_sf"/>
</dbReference>
<reference evidence="2" key="1">
    <citation type="submission" date="2002-07" db="EMBL/GenBank/DDBJ databases">
        <title>A novel metalloid reductase from the dissimilatory arsenate-reducing bacterium Sulfurospirillum barnesii strain SES-3.</title>
        <authorList>
            <person name="Newman D.K."/>
            <person name="Saltikov C.W."/>
            <person name="Afkar E."/>
            <person name="Tiwari S."/>
            <person name="Kail B.W."/>
            <person name="Oremland R.S."/>
            <person name="Morel F.M.M."/>
            <person name="Stolz J.F."/>
        </authorList>
    </citation>
    <scope>NUCLEOTIDE SEQUENCE</scope>
    <source>
        <strain evidence="2">SES-3</strain>
    </source>
</reference>
<feature type="chain" id="PRO_5004306249" evidence="1">
    <location>
        <begin position="23"/>
        <end position="125"/>
    </location>
</feature>
<evidence type="ECO:0000313" key="2">
    <source>
        <dbReference type="EMBL" id="AAN31665.1"/>
    </source>
</evidence>
<sequence>MKLAKLSLAAMMVAGLASSSFAADTLADAFKNGKVKGEIKAYYFSGDDGDSREDMFTTGLMLNYKTDTLYGLVQTLLSKVVRLHFQTMMVKQDTKVACMDQVQFSQKHTFHTQWVKPLQWQVVCS</sequence>
<name>Q8GNE4_9BACT</name>
<keyword evidence="1" id="KW-0732">Signal</keyword>
<dbReference type="Gene3D" id="2.40.160.10">
    <property type="entry name" value="Porin"/>
    <property type="match status" value="1"/>
</dbReference>
<protein>
    <submittedName>
        <fullName evidence="2">Uncharacterized protein</fullName>
    </submittedName>
</protein>
<feature type="signal peptide" evidence="1">
    <location>
        <begin position="1"/>
        <end position="22"/>
    </location>
</feature>
<dbReference type="EMBL" id="AF529421">
    <property type="protein sequence ID" value="AAN31665.1"/>
    <property type="molecule type" value="Genomic_DNA"/>
</dbReference>
<organism evidence="2">
    <name type="scientific">Sulfurospirillum barnesii</name>
    <dbReference type="NCBI Taxonomy" id="44674"/>
    <lineage>
        <taxon>Bacteria</taxon>
        <taxon>Pseudomonadati</taxon>
        <taxon>Campylobacterota</taxon>
        <taxon>Epsilonproteobacteria</taxon>
        <taxon>Campylobacterales</taxon>
        <taxon>Sulfurospirillaceae</taxon>
        <taxon>Sulfurospirillum</taxon>
    </lineage>
</organism>
<dbReference type="AlphaFoldDB" id="Q8GNE4"/>
<proteinExistence type="predicted"/>